<feature type="compositionally biased region" description="Polar residues" evidence="1">
    <location>
        <begin position="384"/>
        <end position="397"/>
    </location>
</feature>
<feature type="region of interest" description="Disordered" evidence="1">
    <location>
        <begin position="341"/>
        <end position="365"/>
    </location>
</feature>
<dbReference type="Pfam" id="PF11623">
    <property type="entry name" value="NdhS"/>
    <property type="match status" value="1"/>
</dbReference>
<evidence type="ECO:0000313" key="2">
    <source>
        <dbReference type="EMBL" id="KZM82228.1"/>
    </source>
</evidence>
<feature type="region of interest" description="Disordered" evidence="1">
    <location>
        <begin position="113"/>
        <end position="147"/>
    </location>
</feature>
<dbReference type="AlphaFoldDB" id="A0A175YGC6"/>
<name>A0A175YGC6_DAUCS</name>
<dbReference type="EMBL" id="LNRQ01000009">
    <property type="protein sequence ID" value="KZM82228.1"/>
    <property type="molecule type" value="Genomic_DNA"/>
</dbReference>
<sequence length="1092" mass="124806">MASFNLCSLEKSTFLGRTNLLNHANKPFFSAQRLRSNKSLNTTAKLSISEIFGGRGLCNGEEGLQQELKKTISQETSPSNLKYEEESRIADIPEDGFDKELLGLTGGFPGGEKGLQEFIAKNPPPKKPSPSQKLVESNQKSLTKKSKPPVLPLLMPGMIAIVKNPNNPYYMYCGIVQRITDGMAGVLFEGGNWDRLITFKLDELERREKGPPMVRNTDIQLNGLCSCSDIITDLVLLLKLKQGKITKISRNSTYLAYFTVKATKLWLELEESSGYRIQLRRSSRLRQLSFPKTSIAEPIDLVESDSEIMEQNGNQNTENNKEDNTPVKLWKKMELKFSRKSNNIPKETAKRPAHSISNDQDTESDQCVPETIIIVHEKDIPQNVPETTTEDNQTTVGDNDGDEDIADAVTNYEVAENVAHTTTNNEEDQEALQNKKPKVTKFKRKKEIDDENEAIRKKKIITVCPLVKYTKDNIQKIEGAKHLNVRKDEVKLRVSPRILSEMIFHLKDEQRKWVHRSGFGLLLNFELEMLPAKLAYNVLQIFDHNSVSLKLKSLDIQITEDDVFDVLGLPYGGLKIQLADETKFKQREECWNAQFSTEKEREQITAQMLVQKMRKQGVSDNFKLNFLIVMSNALIGTTSSSYVDKQLLRIDDDLDHLQRYNWSEYLLHYLVIATEAWNRTASTFFRGSLVFLTLLYVDRVRHMGIKLVERTLPSYIGWTHDELKERQRMEVIDGIFGVGSLVPPIREILKETDCCKADQTKNEYEDDWDDPEVWKQMDEVVKIHKEKKNSKTTQQRDDMAEDNTDEEPPTEDVIEKLLTRAQDLVASKLEFDDDLKKALEMYPDNDSLHFIVEVMDEHFHQRKTSDVEDDEQLWAEDPFFNDQQDDAIIQDDQHDQIIPEKDDQIIQDENLESNQDTDIAKSSTKLPVAKNNQDIIQDHQLRRLRIKYNTAILSSGLNAFQRGIVDEAAKLAEKAATYKDFKVAAFEKNPTIIQDHQLRRLRIKYNTAILSSGLNAFQKGIVDEAAKLAEKAATYKDFKVAAFEKNPTVPKSILKNTSTSAKKKVIFATNLNTIFEAAAEEQGTQEEQHNDN</sequence>
<comment type="caution">
    <text evidence="2">The sequence shown here is derived from an EMBL/GenBank/DDBJ whole genome shotgun (WGS) entry which is preliminary data.</text>
</comment>
<feature type="region of interest" description="Disordered" evidence="1">
    <location>
        <begin position="785"/>
        <end position="810"/>
    </location>
</feature>
<protein>
    <submittedName>
        <fullName evidence="2">Uncharacterized protein</fullName>
    </submittedName>
</protein>
<dbReference type="PANTHER" id="PTHR35494">
    <property type="entry name" value="NAD(P)H-QUINONE OXIDOREDUCTASE SUBUNIT S, CHLOROPLASTIC"/>
    <property type="match status" value="1"/>
</dbReference>
<gene>
    <name evidence="2" type="ORF">DCAR_029888</name>
</gene>
<dbReference type="PANTHER" id="PTHR35494:SF1">
    <property type="entry name" value="NAD(P)H-QUINONE OXIDOREDUCTASE SUBUNIT S, CHLOROPLASTIC"/>
    <property type="match status" value="1"/>
</dbReference>
<feature type="compositionally biased region" description="Acidic residues" evidence="1">
    <location>
        <begin position="799"/>
        <end position="810"/>
    </location>
</feature>
<dbReference type="InterPro" id="IPR021659">
    <property type="entry name" value="NdhS"/>
</dbReference>
<accession>A0A175YGC6</accession>
<dbReference type="GO" id="GO:0009767">
    <property type="term" value="P:photosynthetic electron transport chain"/>
    <property type="evidence" value="ECO:0007669"/>
    <property type="project" value="InterPro"/>
</dbReference>
<feature type="compositionally biased region" description="Polar residues" evidence="1">
    <location>
        <begin position="132"/>
        <end position="141"/>
    </location>
</feature>
<evidence type="ECO:0000256" key="1">
    <source>
        <dbReference type="SAM" id="MobiDB-lite"/>
    </source>
</evidence>
<reference evidence="2" key="1">
    <citation type="journal article" date="2016" name="Nat. Genet.">
        <title>A high-quality carrot genome assembly provides new insights into carotenoid accumulation and asterid genome evolution.</title>
        <authorList>
            <person name="Iorizzo M."/>
            <person name="Ellison S."/>
            <person name="Senalik D."/>
            <person name="Zeng P."/>
            <person name="Satapoomin P."/>
            <person name="Huang J."/>
            <person name="Bowman M."/>
            <person name="Iovene M."/>
            <person name="Sanseverino W."/>
            <person name="Cavagnaro P."/>
            <person name="Yildiz M."/>
            <person name="Macko-Podgorni A."/>
            <person name="Moranska E."/>
            <person name="Grzebelus E."/>
            <person name="Grzebelus D."/>
            <person name="Ashrafi H."/>
            <person name="Zheng Z."/>
            <person name="Cheng S."/>
            <person name="Spooner D."/>
            <person name="Van Deynze A."/>
            <person name="Simon P."/>
        </authorList>
    </citation>
    <scope>NUCLEOTIDE SEQUENCE [LARGE SCALE GENOMIC DNA]</scope>
    <source>
        <tissue evidence="2">Leaf</tissue>
    </source>
</reference>
<dbReference type="STRING" id="79200.A0A175YGC6"/>
<organism evidence="2">
    <name type="scientific">Daucus carota subsp. sativus</name>
    <name type="common">Carrot</name>
    <dbReference type="NCBI Taxonomy" id="79200"/>
    <lineage>
        <taxon>Eukaryota</taxon>
        <taxon>Viridiplantae</taxon>
        <taxon>Streptophyta</taxon>
        <taxon>Embryophyta</taxon>
        <taxon>Tracheophyta</taxon>
        <taxon>Spermatophyta</taxon>
        <taxon>Magnoliopsida</taxon>
        <taxon>eudicotyledons</taxon>
        <taxon>Gunneridae</taxon>
        <taxon>Pentapetalae</taxon>
        <taxon>asterids</taxon>
        <taxon>campanulids</taxon>
        <taxon>Apiales</taxon>
        <taxon>Apiaceae</taxon>
        <taxon>Apioideae</taxon>
        <taxon>Scandiceae</taxon>
        <taxon>Daucinae</taxon>
        <taxon>Daucus</taxon>
        <taxon>Daucus sect. Daucus</taxon>
    </lineage>
</organism>
<dbReference type="Gramene" id="KZM82228">
    <property type="protein sequence ID" value="KZM82228"/>
    <property type="gene ID" value="DCAR_029888"/>
</dbReference>
<dbReference type="Gene3D" id="2.30.30.140">
    <property type="match status" value="1"/>
</dbReference>
<proteinExistence type="predicted"/>
<feature type="region of interest" description="Disordered" evidence="1">
    <location>
        <begin position="383"/>
        <end position="404"/>
    </location>
</feature>